<dbReference type="AlphaFoldDB" id="A0A0V1GPB9"/>
<reference evidence="1 2" key="1">
    <citation type="submission" date="2015-01" db="EMBL/GenBank/DDBJ databases">
        <title>Evolution of Trichinella species and genotypes.</title>
        <authorList>
            <person name="Korhonen P.K."/>
            <person name="Edoardo P."/>
            <person name="Giuseppe L.R."/>
            <person name="Gasser R.B."/>
        </authorList>
    </citation>
    <scope>NUCLEOTIDE SEQUENCE [LARGE SCALE GENOMIC DNA]</scope>
    <source>
        <strain evidence="1">ISS1029</strain>
    </source>
</reference>
<keyword evidence="2" id="KW-1185">Reference proteome</keyword>
<evidence type="ECO:0000313" key="2">
    <source>
        <dbReference type="Proteomes" id="UP000055024"/>
    </source>
</evidence>
<dbReference type="Proteomes" id="UP000055024">
    <property type="component" value="Unassembled WGS sequence"/>
</dbReference>
<accession>A0A0V1GPB9</accession>
<protein>
    <submittedName>
        <fullName evidence="1">Uncharacterized protein</fullName>
    </submittedName>
</protein>
<evidence type="ECO:0000313" key="1">
    <source>
        <dbReference type="EMBL" id="KRY99928.1"/>
    </source>
</evidence>
<organism evidence="1 2">
    <name type="scientific">Trichinella zimbabwensis</name>
    <dbReference type="NCBI Taxonomy" id="268475"/>
    <lineage>
        <taxon>Eukaryota</taxon>
        <taxon>Metazoa</taxon>
        <taxon>Ecdysozoa</taxon>
        <taxon>Nematoda</taxon>
        <taxon>Enoplea</taxon>
        <taxon>Dorylaimia</taxon>
        <taxon>Trichinellida</taxon>
        <taxon>Trichinellidae</taxon>
        <taxon>Trichinella</taxon>
    </lineage>
</organism>
<dbReference type="EMBL" id="JYDP01000639">
    <property type="protein sequence ID" value="KRY99928.1"/>
    <property type="molecule type" value="Genomic_DNA"/>
</dbReference>
<sequence length="59" mass="7014">MYHITGCGFKAARGTSSYVIDELSVLLTSVSRCRWVRLAGYNYENRIRWHNLYQFQLLR</sequence>
<proteinExistence type="predicted"/>
<comment type="caution">
    <text evidence="1">The sequence shown here is derived from an EMBL/GenBank/DDBJ whole genome shotgun (WGS) entry which is preliminary data.</text>
</comment>
<gene>
    <name evidence="1" type="ORF">T11_2230</name>
</gene>
<name>A0A0V1GPB9_9BILA</name>